<accession>A0A1I1LUW3</accession>
<keyword evidence="3" id="KW-1185">Reference proteome</keyword>
<protein>
    <submittedName>
        <fullName evidence="2">Uncharacterized protein</fullName>
    </submittedName>
</protein>
<sequence length="298" mass="33416">MGANDTDIDSAEVTNRGTVILDESDPRTVIECLPSTVFPVMIRFSLGKSTNGDRTHEELHTPDYPVDVRIPQGAYIPESTVYFDNPAERPPRNATAWRPNEFIESLSELLTKIDSSPYVDTDRLQFTDLCVAEIAPRYTTNDPDTGATVATPELYKDQADITLGYFRREGSLAATQIRDSLDTAMPGETRSPPQLLQVTEATAKPARSSRETQQPAGRHKYFTEGEAERIDQLDATPANWMLDRVAPATSDHRSLNPVLSEIDQFFPQLSETDLLEFIRLRGRTESSERFYANEVLSR</sequence>
<organism evidence="2 3">
    <name type="scientific">Natronobacterium haloterrestre</name>
    <name type="common">Halobiforma haloterrestris</name>
    <dbReference type="NCBI Taxonomy" id="148448"/>
    <lineage>
        <taxon>Archaea</taxon>
        <taxon>Methanobacteriati</taxon>
        <taxon>Methanobacteriota</taxon>
        <taxon>Stenosarchaea group</taxon>
        <taxon>Halobacteria</taxon>
        <taxon>Halobacteriales</taxon>
        <taxon>Natrialbaceae</taxon>
        <taxon>Natronobacterium</taxon>
    </lineage>
</organism>
<dbReference type="EMBL" id="FOKW01000025">
    <property type="protein sequence ID" value="SFC76879.1"/>
    <property type="molecule type" value="Genomic_DNA"/>
</dbReference>
<dbReference type="AlphaFoldDB" id="A0A1I1LUW3"/>
<gene>
    <name evidence="2" type="ORF">SAMN05444422_1251</name>
</gene>
<feature type="region of interest" description="Disordered" evidence="1">
    <location>
        <begin position="199"/>
        <end position="218"/>
    </location>
</feature>
<dbReference type="Proteomes" id="UP000199161">
    <property type="component" value="Unassembled WGS sequence"/>
</dbReference>
<evidence type="ECO:0000313" key="3">
    <source>
        <dbReference type="Proteomes" id="UP000199161"/>
    </source>
</evidence>
<name>A0A1I1LUW3_NATHA</name>
<reference evidence="3" key="1">
    <citation type="submission" date="2016-10" db="EMBL/GenBank/DDBJ databases">
        <authorList>
            <person name="Varghese N."/>
            <person name="Submissions S."/>
        </authorList>
    </citation>
    <scope>NUCLEOTIDE SEQUENCE [LARGE SCALE GENOMIC DNA]</scope>
    <source>
        <strain evidence="3">DSM 13078</strain>
    </source>
</reference>
<evidence type="ECO:0000313" key="2">
    <source>
        <dbReference type="EMBL" id="SFC76879.1"/>
    </source>
</evidence>
<evidence type="ECO:0000256" key="1">
    <source>
        <dbReference type="SAM" id="MobiDB-lite"/>
    </source>
</evidence>
<proteinExistence type="predicted"/>